<sequence>MNRNRVGFTLIELLVVIAIIAILIGLLLPAVQKVREAAARMKCANNLKQIGLACHNYASANNDNLPAPNAGGVNDSWGRILLPYIEQDNVYKQYNIALSFADPANAQAIATRISTYVCPSSPNAGRMITGTTSGGLAFSAAPTDYTWVSQITVNAVILQELNAYNATTYPLDSSGNPAGNWHYNLLRTEGRKINLCPDGLSNTFLSIYEIADKPNVWRAGKLFSTPATNTSGTGSWATNSSNALRSYLADGSAFPGPCAFNCSNSAAVYSFHTNGANFPMGDGGVRFVNQSIDKFVFYAITTASAGEVWGVLP</sequence>
<keyword evidence="1" id="KW-1133">Transmembrane helix</keyword>
<accession>A0A6P2CZE2</accession>
<dbReference type="NCBIfam" id="TIGR02532">
    <property type="entry name" value="IV_pilin_GFxxxE"/>
    <property type="match status" value="1"/>
</dbReference>
<organism evidence="3 4">
    <name type="scientific">Gemmata massiliana</name>
    <dbReference type="NCBI Taxonomy" id="1210884"/>
    <lineage>
        <taxon>Bacteria</taxon>
        <taxon>Pseudomonadati</taxon>
        <taxon>Planctomycetota</taxon>
        <taxon>Planctomycetia</taxon>
        <taxon>Gemmatales</taxon>
        <taxon>Gemmataceae</taxon>
        <taxon>Gemmata</taxon>
    </lineage>
</organism>
<protein>
    <recommendedName>
        <fullName evidence="2">DUF1559 domain-containing protein</fullName>
    </recommendedName>
</protein>
<evidence type="ECO:0000256" key="1">
    <source>
        <dbReference type="SAM" id="Phobius"/>
    </source>
</evidence>
<dbReference type="InterPro" id="IPR011453">
    <property type="entry name" value="DUF1559"/>
</dbReference>
<feature type="domain" description="DUF1559" evidence="2">
    <location>
        <begin position="32"/>
        <end position="293"/>
    </location>
</feature>
<dbReference type="InterPro" id="IPR012902">
    <property type="entry name" value="N_methyl_site"/>
</dbReference>
<dbReference type="InterPro" id="IPR045584">
    <property type="entry name" value="Pilin-like"/>
</dbReference>
<feature type="transmembrane region" description="Helical" evidence="1">
    <location>
        <begin position="6"/>
        <end position="31"/>
    </location>
</feature>
<dbReference type="PANTHER" id="PTHR30093">
    <property type="entry name" value="GENERAL SECRETION PATHWAY PROTEIN G"/>
    <property type="match status" value="1"/>
</dbReference>
<dbReference type="Proteomes" id="UP000464178">
    <property type="component" value="Chromosome"/>
</dbReference>
<dbReference type="InterPro" id="IPR027558">
    <property type="entry name" value="Pre_pil_HX9DG_C"/>
</dbReference>
<gene>
    <name evidence="3" type="ORF">SOIL9_39780</name>
</gene>
<keyword evidence="1" id="KW-0812">Transmembrane</keyword>
<dbReference type="SUPFAM" id="SSF54523">
    <property type="entry name" value="Pili subunits"/>
    <property type="match status" value="1"/>
</dbReference>
<reference evidence="3 4" key="1">
    <citation type="submission" date="2019-05" db="EMBL/GenBank/DDBJ databases">
        <authorList>
            <consortium name="Science for Life Laboratories"/>
        </authorList>
    </citation>
    <scope>NUCLEOTIDE SEQUENCE [LARGE SCALE GENOMIC DNA]</scope>
    <source>
        <strain evidence="3">Soil9</strain>
    </source>
</reference>
<evidence type="ECO:0000313" key="4">
    <source>
        <dbReference type="Proteomes" id="UP000464178"/>
    </source>
</evidence>
<name>A0A6P2CZE2_9BACT</name>
<dbReference type="Gene3D" id="3.30.700.10">
    <property type="entry name" value="Glycoprotein, Type 4 Pilin"/>
    <property type="match status" value="1"/>
</dbReference>
<keyword evidence="1" id="KW-0472">Membrane</keyword>
<dbReference type="RefSeq" id="WP_162673379.1">
    <property type="nucleotide sequence ID" value="NZ_LR593886.1"/>
</dbReference>
<dbReference type="Pfam" id="PF07596">
    <property type="entry name" value="SBP_bac_10"/>
    <property type="match status" value="1"/>
</dbReference>
<dbReference type="EMBL" id="LR593886">
    <property type="protein sequence ID" value="VTR93736.1"/>
    <property type="molecule type" value="Genomic_DNA"/>
</dbReference>
<evidence type="ECO:0000313" key="3">
    <source>
        <dbReference type="EMBL" id="VTR93736.1"/>
    </source>
</evidence>
<dbReference type="KEGG" id="gms:SOIL9_39780"/>
<evidence type="ECO:0000259" key="2">
    <source>
        <dbReference type="Pfam" id="PF07596"/>
    </source>
</evidence>
<dbReference type="PANTHER" id="PTHR30093:SF2">
    <property type="entry name" value="TYPE II SECRETION SYSTEM PROTEIN H"/>
    <property type="match status" value="1"/>
</dbReference>
<dbReference type="AlphaFoldDB" id="A0A6P2CZE2"/>
<keyword evidence="4" id="KW-1185">Reference proteome</keyword>
<dbReference type="NCBIfam" id="TIGR04294">
    <property type="entry name" value="pre_pil_HX9DG"/>
    <property type="match status" value="1"/>
</dbReference>
<dbReference type="Pfam" id="PF07963">
    <property type="entry name" value="N_methyl"/>
    <property type="match status" value="1"/>
</dbReference>
<proteinExistence type="predicted"/>